<dbReference type="AlphaFoldDB" id="A0A0D0Q9D1"/>
<dbReference type="eggNOG" id="COG2845">
    <property type="taxonomic scope" value="Bacteria"/>
</dbReference>
<accession>A0A0D0Q9D1</accession>
<dbReference type="PANTHER" id="PTHR30383">
    <property type="entry name" value="THIOESTERASE 1/PROTEASE 1/LYSOPHOSPHOLIPASE L1"/>
    <property type="match status" value="1"/>
</dbReference>
<dbReference type="EMBL" id="AONG01000012">
    <property type="protein sequence ID" value="KIQ68977.1"/>
    <property type="molecule type" value="Genomic_DNA"/>
</dbReference>
<dbReference type="Proteomes" id="UP000035100">
    <property type="component" value="Unassembled WGS sequence"/>
</dbReference>
<organism evidence="1 2">
    <name type="scientific">Wenxinia marina DSM 24838</name>
    <dbReference type="NCBI Taxonomy" id="1123501"/>
    <lineage>
        <taxon>Bacteria</taxon>
        <taxon>Pseudomonadati</taxon>
        <taxon>Pseudomonadota</taxon>
        <taxon>Alphaproteobacteria</taxon>
        <taxon>Rhodobacterales</taxon>
        <taxon>Roseobacteraceae</taxon>
        <taxon>Wenxinia</taxon>
    </lineage>
</organism>
<proteinExistence type="predicted"/>
<evidence type="ECO:0000313" key="1">
    <source>
        <dbReference type="EMBL" id="KIQ68977.1"/>
    </source>
</evidence>
<protein>
    <submittedName>
        <fullName evidence="1">Uncharacterized protein</fullName>
    </submittedName>
</protein>
<dbReference type="InterPro" id="IPR007407">
    <property type="entry name" value="DUF459"/>
</dbReference>
<evidence type="ECO:0000313" key="2">
    <source>
        <dbReference type="Proteomes" id="UP000035100"/>
    </source>
</evidence>
<name>A0A0D0Q9D1_9RHOB</name>
<dbReference type="PANTHER" id="PTHR30383:SF24">
    <property type="entry name" value="THIOESTERASE 1_PROTEASE 1_LYSOPHOSPHOLIPASE L1"/>
    <property type="match status" value="1"/>
</dbReference>
<dbReference type="Pfam" id="PF04311">
    <property type="entry name" value="DUF459"/>
    <property type="match status" value="1"/>
</dbReference>
<dbReference type="PROSITE" id="PS51257">
    <property type="entry name" value="PROKAR_LIPOPROTEIN"/>
    <property type="match status" value="1"/>
</dbReference>
<dbReference type="GO" id="GO:0004622">
    <property type="term" value="F:phosphatidylcholine lysophospholipase activity"/>
    <property type="evidence" value="ECO:0007669"/>
    <property type="project" value="TreeGrafter"/>
</dbReference>
<dbReference type="SUPFAM" id="SSF52266">
    <property type="entry name" value="SGNH hydrolase"/>
    <property type="match status" value="1"/>
</dbReference>
<dbReference type="OrthoDB" id="9805649at2"/>
<gene>
    <name evidence="1" type="ORF">Wenmar_02710</name>
</gene>
<comment type="caution">
    <text evidence="1">The sequence shown here is derived from an EMBL/GenBank/DDBJ whole genome shotgun (WGS) entry which is preliminary data.</text>
</comment>
<dbReference type="InterPro" id="IPR036514">
    <property type="entry name" value="SGNH_hydro_sf"/>
</dbReference>
<keyword evidence="2" id="KW-1185">Reference proteome</keyword>
<sequence length="285" mass="30320">MMRPLLVLTAAATLIAACASDSRRADAQDMGLVLSQPEGVQRPQTAADLRPGVGIAAPARMLVIGDSLADGFGQLLVERSRARGLPIDVVNRGRVSTGLSRADYYDWPANFADMAASLQPDIVVAHFGANDMQTILAPEGRTGYGTPEWEEAYRVQIRKVLETAAAAGAVVYWIGPGPDSHTNLNNHLAMVNPIYEDETEAAGGTFFPLTFTAPNGVFERSVMIDGQNFAMRTADGSHFTGAGYRLVADRIFDALIARFPELAPVPDTASPVLASAPAPLDLALQ</sequence>
<dbReference type="InterPro" id="IPR051532">
    <property type="entry name" value="Ester_Hydrolysis_Enzymes"/>
</dbReference>
<reference evidence="1 2" key="1">
    <citation type="submission" date="2013-01" db="EMBL/GenBank/DDBJ databases">
        <authorList>
            <person name="Fiebig A."/>
            <person name="Goeker M."/>
            <person name="Klenk H.-P.P."/>
        </authorList>
    </citation>
    <scope>NUCLEOTIDE SEQUENCE [LARGE SCALE GENOMIC DNA]</scope>
    <source>
        <strain evidence="1 2">DSM 24838</strain>
    </source>
</reference>
<dbReference type="STRING" id="1123501.Wenmar_02710"/>
<dbReference type="Gene3D" id="3.40.50.1110">
    <property type="entry name" value="SGNH hydrolase"/>
    <property type="match status" value="1"/>
</dbReference>